<dbReference type="InterPro" id="IPR020568">
    <property type="entry name" value="Ribosomal_Su5_D2-typ_SF"/>
</dbReference>
<dbReference type="PROSITE" id="PS01046">
    <property type="entry name" value="LON_SER"/>
    <property type="match status" value="1"/>
</dbReference>
<dbReference type="GO" id="GO:0005524">
    <property type="term" value="F:ATP binding"/>
    <property type="evidence" value="ECO:0007669"/>
    <property type="project" value="UniProtKB-UniRule"/>
</dbReference>
<dbReference type="Proteomes" id="UP000660680">
    <property type="component" value="Unassembled WGS sequence"/>
</dbReference>
<evidence type="ECO:0000256" key="6">
    <source>
        <dbReference type="ARBA" id="ARBA00022825"/>
    </source>
</evidence>
<dbReference type="PROSITE" id="PS51787">
    <property type="entry name" value="LON_N"/>
    <property type="match status" value="1"/>
</dbReference>
<name>A0A918LG66_9PSEU</name>
<comment type="subcellular location">
    <subcellularLocation>
        <location evidence="1 14 15">Cytoplasm</location>
    </subcellularLocation>
</comment>
<dbReference type="InterPro" id="IPR027065">
    <property type="entry name" value="Lon_Prtase"/>
</dbReference>
<evidence type="ECO:0000256" key="18">
    <source>
        <dbReference type="PROSITE-ProRule" id="PRU01122"/>
    </source>
</evidence>
<dbReference type="InterPro" id="IPR008268">
    <property type="entry name" value="Peptidase_S16_AS"/>
</dbReference>
<dbReference type="GO" id="GO:0004252">
    <property type="term" value="F:serine-type endopeptidase activity"/>
    <property type="evidence" value="ECO:0007669"/>
    <property type="project" value="UniProtKB-UniRule"/>
</dbReference>
<evidence type="ECO:0000256" key="12">
    <source>
        <dbReference type="ARBA" id="ARBA00071934"/>
    </source>
</evidence>
<keyword evidence="3 14" id="KW-0645">Protease</keyword>
<dbReference type="EMBL" id="BMRB01000003">
    <property type="protein sequence ID" value="GGS44302.1"/>
    <property type="molecule type" value="Genomic_DNA"/>
</dbReference>
<evidence type="ECO:0000256" key="14">
    <source>
        <dbReference type="HAMAP-Rule" id="MF_01973"/>
    </source>
</evidence>
<dbReference type="HAMAP" id="MF_01973">
    <property type="entry name" value="lon_bact"/>
    <property type="match status" value="1"/>
</dbReference>
<dbReference type="GO" id="GO:0016887">
    <property type="term" value="F:ATP hydrolysis activity"/>
    <property type="evidence" value="ECO:0007669"/>
    <property type="project" value="UniProtKB-UniRule"/>
</dbReference>
<dbReference type="Pfam" id="PF00004">
    <property type="entry name" value="AAA"/>
    <property type="match status" value="1"/>
</dbReference>
<keyword evidence="4 14" id="KW-0547">Nucleotide-binding</keyword>
<comment type="function">
    <text evidence="10 14">ATP-dependent serine protease that mediates the selective degradation of mutant and abnormal proteins as well as certain short-lived regulatory proteins. Required for cellular homeostasis and for survival from DNA damage and developmental changes induced by stress. Degrades polypeptides processively to yield small peptide fragments that are 5 to 10 amino acids long. Binds to DNA in a double-stranded, site-specific manner.</text>
</comment>
<dbReference type="PIRSF" id="PIRSF001174">
    <property type="entry name" value="Lon_proteas"/>
    <property type="match status" value="1"/>
</dbReference>
<evidence type="ECO:0000313" key="23">
    <source>
        <dbReference type="Proteomes" id="UP000660680"/>
    </source>
</evidence>
<sequence length="793" mass="84634">MVRLNFTRGDPMSEALTLPVLPLDDTVLLPGMVVPVSLTSEARAAVEAARALGEKQDRVALVPRLDGKYASVGTVAVVEQVGRLPGGELAAVVRGTGRVRLGAGTTGPGAALWVHVDVVDETVPERAVELAREYKRLVVTILQQRNAWQTVDAVTALDDPSALADLAGYAPYLSDERKVWLLETTDVAERLEKLVEWAREHLAELDVAETIRKDVQEGVEKQQREFLLRQQLSAIRKELAELEGKPASDEQDYRARVEAADLPEKVRAAALSEVDKLERASESSPEVGWIRTWLDTVLELPWTERTEDAYDIAGARAVLDADHAGLDDVKERIVEYLAVRKRRADRGLGVVEGRRSGAVLALAGPPGVGKTSLGESVARAMGRKFVRVALGGVRDEAEIRGHRRTYVGALPGRIVRAVKEAGSMNPVVLLDEIDKVGADYRGDPTAALLEVLDPAQNHTFRDHYLEVELDLSDVVFLATANVVDAIPGPLLDRMELVRLDGYTEDEKVTIARDHLLPRQLDRAGLSADEAVISDDALRALAGEYTREAGVRELERSIARVLRKVTARVALGDDALPVRVGAGDLRGYLGRPRHTPESAERTSAPGVATGLAVTGAGGDVLFVEASLADKDTGSSGVTLTGQLGEVMKESAQIALSYLRSHGPGLGLPIGSLGERGVHIHVPAGAVPKDGPSAGVTMTTALASLLSGRPVRSDVAMTGEVSLTGRVLPIGGVKQKLLAAHRAGITTVLLPSRNEPDLDDVPESVRSALTVHLVGDVREVLAVALAPEVAGAVAA</sequence>
<keyword evidence="7 14" id="KW-0067">ATP-binding</keyword>
<dbReference type="PRINTS" id="PR00830">
    <property type="entry name" value="ENDOLAPTASE"/>
</dbReference>
<dbReference type="InterPro" id="IPR014721">
    <property type="entry name" value="Ribsml_uS5_D2-typ_fold_subgr"/>
</dbReference>
<evidence type="ECO:0000256" key="13">
    <source>
        <dbReference type="ARBA" id="ARBA00082722"/>
    </source>
</evidence>
<dbReference type="InterPro" id="IPR004815">
    <property type="entry name" value="Lon_bac/euk-typ"/>
</dbReference>
<dbReference type="SUPFAM" id="SSF88697">
    <property type="entry name" value="PUA domain-like"/>
    <property type="match status" value="1"/>
</dbReference>
<evidence type="ECO:0000256" key="16">
    <source>
        <dbReference type="PIRSR" id="PIRSR001174-1"/>
    </source>
</evidence>
<dbReference type="InterPro" id="IPR003111">
    <property type="entry name" value="Lon_prtase_N"/>
</dbReference>
<dbReference type="InterPro" id="IPR015947">
    <property type="entry name" value="PUA-like_sf"/>
</dbReference>
<evidence type="ECO:0000256" key="17">
    <source>
        <dbReference type="PIRSR" id="PIRSR001174-2"/>
    </source>
</evidence>
<dbReference type="InterPro" id="IPR027543">
    <property type="entry name" value="Lon_bac"/>
</dbReference>
<dbReference type="Pfam" id="PF22667">
    <property type="entry name" value="Lon_lid"/>
    <property type="match status" value="1"/>
</dbReference>
<evidence type="ECO:0000256" key="2">
    <source>
        <dbReference type="ARBA" id="ARBA00022490"/>
    </source>
</evidence>
<feature type="active site" evidence="14 16">
    <location>
        <position position="734"/>
    </location>
</feature>
<evidence type="ECO:0000256" key="5">
    <source>
        <dbReference type="ARBA" id="ARBA00022801"/>
    </source>
</evidence>
<keyword evidence="6 14" id="KW-0720">Serine protease</keyword>
<evidence type="ECO:0000256" key="8">
    <source>
        <dbReference type="ARBA" id="ARBA00023016"/>
    </source>
</evidence>
<dbReference type="Pfam" id="PF05362">
    <property type="entry name" value="Lon_C"/>
    <property type="match status" value="1"/>
</dbReference>
<keyword evidence="2 14" id="KW-0963">Cytoplasm</keyword>
<keyword evidence="5 14" id="KW-0378">Hydrolase</keyword>
<evidence type="ECO:0000256" key="1">
    <source>
        <dbReference type="ARBA" id="ARBA00004496"/>
    </source>
</evidence>
<evidence type="ECO:0000259" key="21">
    <source>
        <dbReference type="PROSITE" id="PS51787"/>
    </source>
</evidence>
<dbReference type="Gene3D" id="2.30.130.40">
    <property type="entry name" value="LON domain-like"/>
    <property type="match status" value="1"/>
</dbReference>
<evidence type="ECO:0000259" key="20">
    <source>
        <dbReference type="PROSITE" id="PS51786"/>
    </source>
</evidence>
<feature type="binding site" evidence="14 17">
    <location>
        <begin position="364"/>
        <end position="371"/>
    </location>
    <ligand>
        <name>ATP</name>
        <dbReference type="ChEBI" id="CHEBI:30616"/>
    </ligand>
</feature>
<dbReference type="InterPro" id="IPR008269">
    <property type="entry name" value="Lon_proteolytic"/>
</dbReference>
<feature type="active site" evidence="14 16">
    <location>
        <position position="691"/>
    </location>
</feature>
<dbReference type="SUPFAM" id="SSF54211">
    <property type="entry name" value="Ribosomal protein S5 domain 2-like"/>
    <property type="match status" value="1"/>
</dbReference>
<dbReference type="InterPro" id="IPR046336">
    <property type="entry name" value="Lon_prtase_N_sf"/>
</dbReference>
<evidence type="ECO:0000256" key="4">
    <source>
        <dbReference type="ARBA" id="ARBA00022741"/>
    </source>
</evidence>
<keyword evidence="23" id="KW-1185">Reference proteome</keyword>
<dbReference type="GO" id="GO:0004176">
    <property type="term" value="F:ATP-dependent peptidase activity"/>
    <property type="evidence" value="ECO:0007669"/>
    <property type="project" value="UniProtKB-UniRule"/>
</dbReference>
<feature type="domain" description="Lon N-terminal" evidence="21">
    <location>
        <begin position="18"/>
        <end position="202"/>
    </location>
</feature>
<reference evidence="22" key="1">
    <citation type="journal article" date="2014" name="Int. J. Syst. Evol. Microbiol.">
        <title>Complete genome sequence of Corynebacterium casei LMG S-19264T (=DSM 44701T), isolated from a smear-ripened cheese.</title>
        <authorList>
            <consortium name="US DOE Joint Genome Institute (JGI-PGF)"/>
            <person name="Walter F."/>
            <person name="Albersmeier A."/>
            <person name="Kalinowski J."/>
            <person name="Ruckert C."/>
        </authorList>
    </citation>
    <scope>NUCLEOTIDE SEQUENCE</scope>
    <source>
        <strain evidence="22">JCM 3276</strain>
    </source>
</reference>
<protein>
    <recommendedName>
        <fullName evidence="12 14">Lon protease</fullName>
        <ecNumber evidence="11 14">3.4.21.53</ecNumber>
    </recommendedName>
    <alternativeName>
        <fullName evidence="13 14">ATP-dependent protease La</fullName>
    </alternativeName>
</protein>
<evidence type="ECO:0000313" key="22">
    <source>
        <dbReference type="EMBL" id="GGS44302.1"/>
    </source>
</evidence>
<dbReference type="Gene3D" id="3.30.230.10">
    <property type="match status" value="1"/>
</dbReference>
<accession>A0A918LG66</accession>
<comment type="similarity">
    <text evidence="14 15 18 19">Belongs to the peptidase S16 family.</text>
</comment>
<dbReference type="PROSITE" id="PS51786">
    <property type="entry name" value="LON_PROTEOLYTIC"/>
    <property type="match status" value="1"/>
</dbReference>
<evidence type="ECO:0000256" key="11">
    <source>
        <dbReference type="ARBA" id="ARBA00066743"/>
    </source>
</evidence>
<dbReference type="SMART" id="SM00382">
    <property type="entry name" value="AAA"/>
    <property type="match status" value="1"/>
</dbReference>
<dbReference type="GO" id="GO:0034605">
    <property type="term" value="P:cellular response to heat"/>
    <property type="evidence" value="ECO:0007669"/>
    <property type="project" value="UniProtKB-UniRule"/>
</dbReference>
<dbReference type="CDD" id="cd19500">
    <property type="entry name" value="RecA-like_Lon"/>
    <property type="match status" value="1"/>
</dbReference>
<dbReference type="InterPro" id="IPR054594">
    <property type="entry name" value="Lon_lid"/>
</dbReference>
<comment type="subunit">
    <text evidence="14 15">Homohexamer. Organized in a ring with a central cavity.</text>
</comment>
<dbReference type="SUPFAM" id="SSF52540">
    <property type="entry name" value="P-loop containing nucleoside triphosphate hydrolases"/>
    <property type="match status" value="1"/>
</dbReference>
<organism evidence="22 23">
    <name type="scientific">Actinokineospora fastidiosa</name>
    <dbReference type="NCBI Taxonomy" id="1816"/>
    <lineage>
        <taxon>Bacteria</taxon>
        <taxon>Bacillati</taxon>
        <taxon>Actinomycetota</taxon>
        <taxon>Actinomycetes</taxon>
        <taxon>Pseudonocardiales</taxon>
        <taxon>Pseudonocardiaceae</taxon>
        <taxon>Actinokineospora</taxon>
    </lineage>
</organism>
<evidence type="ECO:0000256" key="7">
    <source>
        <dbReference type="ARBA" id="ARBA00022840"/>
    </source>
</evidence>
<gene>
    <name evidence="14 22" type="primary">lon</name>
    <name evidence="22" type="ORF">GCM10010171_44360</name>
</gene>
<reference evidence="22" key="2">
    <citation type="submission" date="2020-09" db="EMBL/GenBank/DDBJ databases">
        <authorList>
            <person name="Sun Q."/>
            <person name="Ohkuma M."/>
        </authorList>
    </citation>
    <scope>NUCLEOTIDE SEQUENCE</scope>
    <source>
        <strain evidence="22">JCM 3276</strain>
    </source>
</reference>
<proteinExistence type="evidence at transcript level"/>
<dbReference type="AlphaFoldDB" id="A0A918LG66"/>
<dbReference type="FunFam" id="3.40.50.300:FF:000021">
    <property type="entry name" value="Lon protease homolog"/>
    <property type="match status" value="1"/>
</dbReference>
<evidence type="ECO:0000256" key="3">
    <source>
        <dbReference type="ARBA" id="ARBA00022670"/>
    </source>
</evidence>
<dbReference type="Gene3D" id="1.20.58.1480">
    <property type="match status" value="1"/>
</dbReference>
<dbReference type="EC" id="3.4.21.53" evidence="11 14"/>
<dbReference type="PANTHER" id="PTHR10046">
    <property type="entry name" value="ATP DEPENDENT LON PROTEASE FAMILY MEMBER"/>
    <property type="match status" value="1"/>
</dbReference>
<feature type="domain" description="Lon proteolytic" evidence="20">
    <location>
        <begin position="601"/>
        <end position="785"/>
    </location>
</feature>
<evidence type="ECO:0000256" key="15">
    <source>
        <dbReference type="PIRNR" id="PIRNR001174"/>
    </source>
</evidence>
<evidence type="ECO:0000256" key="9">
    <source>
        <dbReference type="ARBA" id="ARBA00050665"/>
    </source>
</evidence>
<dbReference type="GO" id="GO:0006515">
    <property type="term" value="P:protein quality control for misfolded or incompletely synthesized proteins"/>
    <property type="evidence" value="ECO:0007669"/>
    <property type="project" value="UniProtKB-UniRule"/>
</dbReference>
<dbReference type="NCBIfam" id="TIGR00763">
    <property type="entry name" value="lon"/>
    <property type="match status" value="1"/>
</dbReference>
<comment type="induction">
    <text evidence="14">By heat shock.</text>
</comment>
<dbReference type="Gene3D" id="3.40.50.300">
    <property type="entry name" value="P-loop containing nucleotide triphosphate hydrolases"/>
    <property type="match status" value="1"/>
</dbReference>
<keyword evidence="8 14" id="KW-0346">Stress response</keyword>
<dbReference type="InterPro" id="IPR003959">
    <property type="entry name" value="ATPase_AAA_core"/>
</dbReference>
<comment type="caution">
    <text evidence="22">The sequence shown here is derived from an EMBL/GenBank/DDBJ whole genome shotgun (WGS) entry which is preliminary data.</text>
</comment>
<evidence type="ECO:0000256" key="10">
    <source>
        <dbReference type="ARBA" id="ARBA00053875"/>
    </source>
</evidence>
<dbReference type="InterPro" id="IPR003593">
    <property type="entry name" value="AAA+_ATPase"/>
</dbReference>
<comment type="catalytic activity">
    <reaction evidence="9 14 15 18">
        <text>Hydrolysis of proteins in presence of ATP.</text>
        <dbReference type="EC" id="3.4.21.53"/>
    </reaction>
</comment>
<dbReference type="Pfam" id="PF02190">
    <property type="entry name" value="LON_substr_bdg"/>
    <property type="match status" value="1"/>
</dbReference>
<dbReference type="SMART" id="SM00464">
    <property type="entry name" value="LON"/>
    <property type="match status" value="1"/>
</dbReference>
<dbReference type="GO" id="GO:0005737">
    <property type="term" value="C:cytoplasm"/>
    <property type="evidence" value="ECO:0007669"/>
    <property type="project" value="UniProtKB-SubCell"/>
</dbReference>
<evidence type="ECO:0000256" key="19">
    <source>
        <dbReference type="RuleBase" id="RU000591"/>
    </source>
</evidence>
<dbReference type="GO" id="GO:0043565">
    <property type="term" value="F:sequence-specific DNA binding"/>
    <property type="evidence" value="ECO:0007669"/>
    <property type="project" value="UniProtKB-UniRule"/>
</dbReference>
<dbReference type="Gene3D" id="1.10.8.60">
    <property type="match status" value="1"/>
</dbReference>
<dbReference type="InterPro" id="IPR027417">
    <property type="entry name" value="P-loop_NTPase"/>
</dbReference>
<dbReference type="Gene3D" id="1.20.5.5270">
    <property type="match status" value="1"/>
</dbReference>